<reference evidence="3 4" key="1">
    <citation type="submission" date="2023-02" db="EMBL/GenBank/DDBJ databases">
        <title>LHISI_Scaffold_Assembly.</title>
        <authorList>
            <person name="Stuart O.P."/>
            <person name="Cleave R."/>
            <person name="Magrath M.J.L."/>
            <person name="Mikheyev A.S."/>
        </authorList>
    </citation>
    <scope>NUCLEOTIDE SEQUENCE [LARGE SCALE GENOMIC DNA]</scope>
    <source>
        <strain evidence="3">Daus_M_001</strain>
        <tissue evidence="3">Leg muscle</tissue>
    </source>
</reference>
<feature type="region of interest" description="Disordered" evidence="1">
    <location>
        <begin position="81"/>
        <end position="107"/>
    </location>
</feature>
<gene>
    <name evidence="3" type="ORF">PR048_025588</name>
</gene>
<organism evidence="3 4">
    <name type="scientific">Dryococelus australis</name>
    <dbReference type="NCBI Taxonomy" id="614101"/>
    <lineage>
        <taxon>Eukaryota</taxon>
        <taxon>Metazoa</taxon>
        <taxon>Ecdysozoa</taxon>
        <taxon>Arthropoda</taxon>
        <taxon>Hexapoda</taxon>
        <taxon>Insecta</taxon>
        <taxon>Pterygota</taxon>
        <taxon>Neoptera</taxon>
        <taxon>Polyneoptera</taxon>
        <taxon>Phasmatodea</taxon>
        <taxon>Verophasmatodea</taxon>
        <taxon>Anareolatae</taxon>
        <taxon>Phasmatidae</taxon>
        <taxon>Eurycanthinae</taxon>
        <taxon>Dryococelus</taxon>
    </lineage>
</organism>
<dbReference type="Pfam" id="PF16041">
    <property type="entry name" value="APD1-4_M"/>
    <property type="match status" value="1"/>
</dbReference>
<feature type="compositionally biased region" description="Acidic residues" evidence="1">
    <location>
        <begin position="91"/>
        <end position="104"/>
    </location>
</feature>
<dbReference type="PANTHER" id="PTHR39077:SF2">
    <property type="entry name" value="E3 UBIQUITIN-PROTEIN LIGASE APD1-4 MIDDLE DOMAIN-CONTAINING PROTEIN"/>
    <property type="match status" value="1"/>
</dbReference>
<feature type="region of interest" description="Disordered" evidence="1">
    <location>
        <begin position="124"/>
        <end position="151"/>
    </location>
</feature>
<feature type="compositionally biased region" description="Basic residues" evidence="1">
    <location>
        <begin position="184"/>
        <end position="197"/>
    </location>
</feature>
<feature type="region of interest" description="Disordered" evidence="1">
    <location>
        <begin position="179"/>
        <end position="210"/>
    </location>
</feature>
<comment type="caution">
    <text evidence="3">The sequence shown here is derived from an EMBL/GenBank/DDBJ whole genome shotgun (WGS) entry which is preliminary data.</text>
</comment>
<protein>
    <recommendedName>
        <fullName evidence="2">E3 ubiquitin-protein ligase APD1-4 middle domain-containing protein</fullName>
    </recommendedName>
</protein>
<evidence type="ECO:0000256" key="1">
    <source>
        <dbReference type="SAM" id="MobiDB-lite"/>
    </source>
</evidence>
<keyword evidence="4" id="KW-1185">Reference proteome</keyword>
<dbReference type="InterPro" id="IPR032010">
    <property type="entry name" value="APD1-4_M"/>
</dbReference>
<dbReference type="EMBL" id="JARBHB010000010">
    <property type="protein sequence ID" value="KAJ8874722.1"/>
    <property type="molecule type" value="Genomic_DNA"/>
</dbReference>
<name>A0ABQ9GRS1_9NEOP</name>
<dbReference type="PANTHER" id="PTHR39077">
    <property type="entry name" value="DUF4793 DOMAIN-CONTAINING PROTEIN"/>
    <property type="match status" value="1"/>
</dbReference>
<proteinExistence type="predicted"/>
<evidence type="ECO:0000259" key="2">
    <source>
        <dbReference type="Pfam" id="PF16041"/>
    </source>
</evidence>
<sequence length="441" mass="49154">MMDMYPGSHILVVKGEKNLQTCGLMDHSEKQGPIHMATNHDQVRITLETRAEVIHDDHNAAAIKDGVARLGKMLEHRQDKGAAEYVVDDNTASEDESDSESDSDELNKDLPGLEELVAQHLQKHHLLGNTTDRKHRHAKRRGEKEGRVMKSLRTGVDVNNRNSSRTKIKKALEKLFNTDDGEKKFKRQKRNKSRSKRNLNPGHVLDAGIGHGGNAGVVNVTNIPPEQVEESAASSFENDLLACYGGQILLVNPFPSSTNCTSQHLLESNHRTMKTIHDVLADGYYYYIFYSDNDYVQNDIHVTFDIHKPTYQYANFTKGCVNQTVCAFPISFMSNEIVIVEVPTRDGIEHEEDDITLLISSLDEYTRSYVMLEKGNIANMFPSAPAARTRVLDSGHLQSPSYHYVLYNVPVGSTVCEDGKGTSTMHIVESVGSLEGCVASD</sequence>
<evidence type="ECO:0000313" key="4">
    <source>
        <dbReference type="Proteomes" id="UP001159363"/>
    </source>
</evidence>
<accession>A0ABQ9GRS1</accession>
<dbReference type="Proteomes" id="UP001159363">
    <property type="component" value="Chromosome 9"/>
</dbReference>
<evidence type="ECO:0000313" key="3">
    <source>
        <dbReference type="EMBL" id="KAJ8874722.1"/>
    </source>
</evidence>
<feature type="domain" description="E3 ubiquitin-protein ligase APD1-4 middle" evidence="2">
    <location>
        <begin position="277"/>
        <end position="360"/>
    </location>
</feature>